<keyword evidence="2" id="KW-0677">Repeat</keyword>
<name>A0A2T3AZZ9_AMORE</name>
<comment type="function">
    <text evidence="3">Component of the ASTRA complex involved in chromatin remodeling.</text>
</comment>
<dbReference type="PANTHER" id="PTHR19854">
    <property type="entry name" value="TRANSDUCIN BETA-LIKE 3"/>
    <property type="match status" value="1"/>
</dbReference>
<comment type="subunit">
    <text evidence="5">Component of the ASTRA chromatin remodeling machinery complex.</text>
</comment>
<dbReference type="InterPro" id="IPR001680">
    <property type="entry name" value="WD40_rpt"/>
</dbReference>
<dbReference type="AlphaFoldDB" id="A0A2T3AZZ9"/>
<reference evidence="8 9" key="1">
    <citation type="journal article" date="2018" name="New Phytol.">
        <title>Comparative genomics and transcriptomics depict ericoid mycorrhizal fungi as versatile saprotrophs and plant mutualists.</title>
        <authorList>
            <person name="Martino E."/>
            <person name="Morin E."/>
            <person name="Grelet G.A."/>
            <person name="Kuo A."/>
            <person name="Kohler A."/>
            <person name="Daghino S."/>
            <person name="Barry K.W."/>
            <person name="Cichocki N."/>
            <person name="Clum A."/>
            <person name="Dockter R.B."/>
            <person name="Hainaut M."/>
            <person name="Kuo R.C."/>
            <person name="LaButti K."/>
            <person name="Lindahl B.D."/>
            <person name="Lindquist E.A."/>
            <person name="Lipzen A."/>
            <person name="Khouja H.R."/>
            <person name="Magnuson J."/>
            <person name="Murat C."/>
            <person name="Ohm R.A."/>
            <person name="Singer S.W."/>
            <person name="Spatafora J.W."/>
            <person name="Wang M."/>
            <person name="Veneault-Fourrey C."/>
            <person name="Henrissat B."/>
            <person name="Grigoriev I.V."/>
            <person name="Martin F.M."/>
            <person name="Perotto S."/>
        </authorList>
    </citation>
    <scope>NUCLEOTIDE SEQUENCE [LARGE SCALE GENOMIC DNA]</scope>
    <source>
        <strain evidence="8 9">ATCC 22711</strain>
    </source>
</reference>
<dbReference type="STRING" id="857342.A0A2T3AZZ9"/>
<dbReference type="GeneID" id="36576268"/>
<dbReference type="RefSeq" id="XP_024720244.1">
    <property type="nucleotide sequence ID" value="XM_024868187.1"/>
</dbReference>
<feature type="repeat" description="WD" evidence="7">
    <location>
        <begin position="380"/>
        <end position="395"/>
    </location>
</feature>
<evidence type="ECO:0000256" key="5">
    <source>
        <dbReference type="ARBA" id="ARBA00038749"/>
    </source>
</evidence>
<keyword evidence="9" id="KW-1185">Reference proteome</keyword>
<dbReference type="Pfam" id="PF00400">
    <property type="entry name" value="WD40"/>
    <property type="match status" value="2"/>
</dbReference>
<dbReference type="PROSITE" id="PS00678">
    <property type="entry name" value="WD_REPEATS_1"/>
    <property type="match status" value="1"/>
</dbReference>
<dbReference type="EMBL" id="KZ679012">
    <property type="protein sequence ID" value="PSS16736.1"/>
    <property type="molecule type" value="Genomic_DNA"/>
</dbReference>
<organism evidence="8 9">
    <name type="scientific">Amorphotheca resinae ATCC 22711</name>
    <dbReference type="NCBI Taxonomy" id="857342"/>
    <lineage>
        <taxon>Eukaryota</taxon>
        <taxon>Fungi</taxon>
        <taxon>Dikarya</taxon>
        <taxon>Ascomycota</taxon>
        <taxon>Pezizomycotina</taxon>
        <taxon>Leotiomycetes</taxon>
        <taxon>Helotiales</taxon>
        <taxon>Amorphothecaceae</taxon>
        <taxon>Amorphotheca</taxon>
    </lineage>
</organism>
<dbReference type="OrthoDB" id="7668193at2759"/>
<comment type="similarity">
    <text evidence="4">Belongs to the WD repeat ASA1 family.</text>
</comment>
<protein>
    <recommendedName>
        <fullName evidence="6">ASTRA-associated protein 1</fullName>
    </recommendedName>
</protein>
<dbReference type="Gene3D" id="2.130.10.10">
    <property type="entry name" value="YVTN repeat-like/Quinoprotein amine dehydrogenase"/>
    <property type="match status" value="2"/>
</dbReference>
<evidence type="ECO:0000256" key="1">
    <source>
        <dbReference type="ARBA" id="ARBA00022574"/>
    </source>
</evidence>
<evidence type="ECO:0000256" key="7">
    <source>
        <dbReference type="PROSITE-ProRule" id="PRU00221"/>
    </source>
</evidence>
<keyword evidence="1 7" id="KW-0853">WD repeat</keyword>
<evidence type="ECO:0000256" key="6">
    <source>
        <dbReference type="ARBA" id="ARBA00040563"/>
    </source>
</evidence>
<dbReference type="PROSITE" id="PS50082">
    <property type="entry name" value="WD_REPEATS_2"/>
    <property type="match status" value="2"/>
</dbReference>
<proteinExistence type="inferred from homology"/>
<evidence type="ECO:0000256" key="2">
    <source>
        <dbReference type="ARBA" id="ARBA00022737"/>
    </source>
</evidence>
<dbReference type="InterPro" id="IPR019775">
    <property type="entry name" value="WD40_repeat_CS"/>
</dbReference>
<sequence length="395" mass="43335">MSLPPAQPAYILRGHAAAIHSASFMHSNRRLVTGDADGWIVVWSLETKRPVAVWRAHEGAILGARSWGPEKLITHGKDNKLIVWNFREEDEATMSVVLPVDTPPEPRKQPWLLHVLHVNTMNFCSFAQCTIQKPPSEDSPTTDELLIAVPNTMSSETVDIFHLPSEERIHTVPGDPSIKGGMVMAISLFPHPSNQHLTVIAGYESGHTSVSQLSSASQTWHVLYTAQPHSQPILSLDVSPCKDSYLTSSADAIIAQHPIPDVSADDDQVVIRKAKEGTPLKTLQTKHAGQQGLRVRNDAKIFATAGWDSKVRVYALKSLKELAVLKWHKDGCYAVAFADVDGVGGTSAEKEEEGALVKRGGGALTVKEERIRRAKRTHWLVAGSKDGKVSLWDIY</sequence>
<dbReference type="PROSITE" id="PS50294">
    <property type="entry name" value="WD_REPEATS_REGION"/>
    <property type="match status" value="1"/>
</dbReference>
<dbReference type="InterPro" id="IPR015943">
    <property type="entry name" value="WD40/YVTN_repeat-like_dom_sf"/>
</dbReference>
<evidence type="ECO:0000256" key="3">
    <source>
        <dbReference type="ARBA" id="ARBA00037338"/>
    </source>
</evidence>
<evidence type="ECO:0000313" key="8">
    <source>
        <dbReference type="EMBL" id="PSS16736.1"/>
    </source>
</evidence>
<evidence type="ECO:0000313" key="9">
    <source>
        <dbReference type="Proteomes" id="UP000241818"/>
    </source>
</evidence>
<evidence type="ECO:0000256" key="4">
    <source>
        <dbReference type="ARBA" id="ARBA00037931"/>
    </source>
</evidence>
<gene>
    <name evidence="8" type="ORF">M430DRAFT_51083</name>
</gene>
<accession>A0A2T3AZZ9</accession>
<dbReference type="InParanoid" id="A0A2T3AZZ9"/>
<feature type="repeat" description="WD" evidence="7">
    <location>
        <begin position="12"/>
        <end position="53"/>
    </location>
</feature>
<dbReference type="FunCoup" id="A0A2T3AZZ9">
    <property type="interactions" value="47"/>
</dbReference>
<dbReference type="PANTHER" id="PTHR19854:SF1">
    <property type="entry name" value="GUANINE NUCLEOTIDE-BINDING PROTEIN SUBUNIT BETA-LIKE PROTEIN 1"/>
    <property type="match status" value="1"/>
</dbReference>
<dbReference type="SMART" id="SM00320">
    <property type="entry name" value="WD40"/>
    <property type="match status" value="5"/>
</dbReference>
<dbReference type="SUPFAM" id="SSF50978">
    <property type="entry name" value="WD40 repeat-like"/>
    <property type="match status" value="1"/>
</dbReference>
<dbReference type="Proteomes" id="UP000241818">
    <property type="component" value="Unassembled WGS sequence"/>
</dbReference>
<dbReference type="InterPro" id="IPR036322">
    <property type="entry name" value="WD40_repeat_dom_sf"/>
</dbReference>